<comment type="caution">
    <text evidence="3">The sequence shown here is derived from an EMBL/GenBank/DDBJ whole genome shotgun (WGS) entry which is preliminary data.</text>
</comment>
<name>A0A7Y9H5V5_9ACTN</name>
<accession>A0A7Y9H5V5</accession>
<evidence type="ECO:0000313" key="4">
    <source>
        <dbReference type="Proteomes" id="UP000549911"/>
    </source>
</evidence>
<feature type="transmembrane region" description="Helical" evidence="2">
    <location>
        <begin position="28"/>
        <end position="46"/>
    </location>
</feature>
<reference evidence="3 4" key="2">
    <citation type="submission" date="2020-08" db="EMBL/GenBank/DDBJ databases">
        <title>The Agave Microbiome: Exploring the role of microbial communities in plant adaptations to desert environments.</title>
        <authorList>
            <person name="Partida-Martinez L.P."/>
        </authorList>
    </citation>
    <scope>NUCLEOTIDE SEQUENCE [LARGE SCALE GENOMIC DNA]</scope>
    <source>
        <strain evidence="3 4">AT2.17</strain>
    </source>
</reference>
<feature type="transmembrane region" description="Helical" evidence="2">
    <location>
        <begin position="104"/>
        <end position="122"/>
    </location>
</feature>
<dbReference type="EMBL" id="JACCBW010000004">
    <property type="protein sequence ID" value="NYE38466.1"/>
    <property type="molecule type" value="Genomic_DNA"/>
</dbReference>
<evidence type="ECO:0000313" key="3">
    <source>
        <dbReference type="EMBL" id="NYE38466.1"/>
    </source>
</evidence>
<keyword evidence="2" id="KW-0812">Transmembrane</keyword>
<reference evidence="3 4" key="1">
    <citation type="submission" date="2020-07" db="EMBL/GenBank/DDBJ databases">
        <authorList>
            <person name="Partida-Martinez L."/>
            <person name="Huntemann M."/>
            <person name="Clum A."/>
            <person name="Wang J."/>
            <person name="Palaniappan K."/>
            <person name="Ritter S."/>
            <person name="Chen I.-M."/>
            <person name="Stamatis D."/>
            <person name="Reddy T."/>
            <person name="O'Malley R."/>
            <person name="Daum C."/>
            <person name="Shapiro N."/>
            <person name="Ivanova N."/>
            <person name="Kyrpides N."/>
            <person name="Woyke T."/>
        </authorList>
    </citation>
    <scope>NUCLEOTIDE SEQUENCE [LARGE SCALE GENOMIC DNA]</scope>
    <source>
        <strain evidence="3 4">AT2.17</strain>
    </source>
</reference>
<feature type="transmembrane region" description="Helical" evidence="2">
    <location>
        <begin position="158"/>
        <end position="182"/>
    </location>
</feature>
<evidence type="ECO:0008006" key="5">
    <source>
        <dbReference type="Google" id="ProtNLM"/>
    </source>
</evidence>
<dbReference type="RefSeq" id="WP_179621076.1">
    <property type="nucleotide sequence ID" value="NZ_JACCBW010000004.1"/>
</dbReference>
<protein>
    <recommendedName>
        <fullName evidence="5">DUF2567 domain-containing protein</fullName>
    </recommendedName>
</protein>
<keyword evidence="4" id="KW-1185">Reference proteome</keyword>
<dbReference type="AlphaFoldDB" id="A0A7Y9H5V5"/>
<proteinExistence type="predicted"/>
<keyword evidence="2" id="KW-1133">Transmembrane helix</keyword>
<organism evidence="3 4">
    <name type="scientific">Nocardioides cavernae</name>
    <dbReference type="NCBI Taxonomy" id="1921566"/>
    <lineage>
        <taxon>Bacteria</taxon>
        <taxon>Bacillati</taxon>
        <taxon>Actinomycetota</taxon>
        <taxon>Actinomycetes</taxon>
        <taxon>Propionibacteriales</taxon>
        <taxon>Nocardioidaceae</taxon>
        <taxon>Nocardioides</taxon>
    </lineage>
</organism>
<evidence type="ECO:0000256" key="1">
    <source>
        <dbReference type="SAM" id="MobiDB-lite"/>
    </source>
</evidence>
<feature type="region of interest" description="Disordered" evidence="1">
    <location>
        <begin position="1"/>
        <end position="22"/>
    </location>
</feature>
<feature type="transmembrane region" description="Helical" evidence="2">
    <location>
        <begin position="76"/>
        <end position="97"/>
    </location>
</feature>
<evidence type="ECO:0000256" key="2">
    <source>
        <dbReference type="SAM" id="Phobius"/>
    </source>
</evidence>
<gene>
    <name evidence="3" type="ORF">F4692_003614</name>
</gene>
<sequence length="193" mass="19724">MRPADVSPDPAPPTHAEPSAGRTPLRRAASVLALFVVAGAAAGALWERLWHAPAGLVYDGRWYLEPAGPDVSFEGIALFVVIAFPLGLVLAVLAGVWRGHETTTVLAVLVGACLATVAMYAVGTLLGPGDPQAMAAGQPDYTALDGGLGLTAPDHGRVAWHSTALVALPSGAMAGLVVTYLLGTTGLTRRSRG</sequence>
<dbReference type="Proteomes" id="UP000549911">
    <property type="component" value="Unassembled WGS sequence"/>
</dbReference>
<keyword evidence="2" id="KW-0472">Membrane</keyword>